<dbReference type="Proteomes" id="UP000276133">
    <property type="component" value="Unassembled WGS sequence"/>
</dbReference>
<comment type="caution">
    <text evidence="1">The sequence shown here is derived from an EMBL/GenBank/DDBJ whole genome shotgun (WGS) entry which is preliminary data.</text>
</comment>
<evidence type="ECO:0000313" key="2">
    <source>
        <dbReference type="Proteomes" id="UP000276133"/>
    </source>
</evidence>
<organism evidence="1 2">
    <name type="scientific">Brachionus plicatilis</name>
    <name type="common">Marine rotifer</name>
    <name type="synonym">Brachionus muelleri</name>
    <dbReference type="NCBI Taxonomy" id="10195"/>
    <lineage>
        <taxon>Eukaryota</taxon>
        <taxon>Metazoa</taxon>
        <taxon>Spiralia</taxon>
        <taxon>Gnathifera</taxon>
        <taxon>Rotifera</taxon>
        <taxon>Eurotatoria</taxon>
        <taxon>Monogononta</taxon>
        <taxon>Pseudotrocha</taxon>
        <taxon>Ploima</taxon>
        <taxon>Brachionidae</taxon>
        <taxon>Brachionus</taxon>
    </lineage>
</organism>
<proteinExistence type="predicted"/>
<reference evidence="1 2" key="1">
    <citation type="journal article" date="2018" name="Sci. Rep.">
        <title>Genomic signatures of local adaptation to the degree of environmental predictability in rotifers.</title>
        <authorList>
            <person name="Franch-Gras L."/>
            <person name="Hahn C."/>
            <person name="Garcia-Roger E.M."/>
            <person name="Carmona M.J."/>
            <person name="Serra M."/>
            <person name="Gomez A."/>
        </authorList>
    </citation>
    <scope>NUCLEOTIDE SEQUENCE [LARGE SCALE GENOMIC DNA]</scope>
    <source>
        <strain evidence="1">HYR1</strain>
    </source>
</reference>
<name>A0A3M7R6M5_BRAPC</name>
<keyword evidence="2" id="KW-1185">Reference proteome</keyword>
<dbReference type="AlphaFoldDB" id="A0A3M7R6M5"/>
<evidence type="ECO:0000313" key="1">
    <source>
        <dbReference type="EMBL" id="RNA19282.1"/>
    </source>
</evidence>
<protein>
    <submittedName>
        <fullName evidence="1">Uncharacterized protein</fullName>
    </submittedName>
</protein>
<sequence>MPNPPQVEQMKKHNLHLKQIRAILQINPTQINNHFNKNTPLYQSDMPEYLGKSSGRPYGGQCWFLDDCTFEPFPFKNQGSRICNFWGRDYKKLLFFPKSCSKVASKLLEKLLGKYSQSSV</sequence>
<dbReference type="EMBL" id="REGN01004077">
    <property type="protein sequence ID" value="RNA19282.1"/>
    <property type="molecule type" value="Genomic_DNA"/>
</dbReference>
<gene>
    <name evidence="1" type="ORF">BpHYR1_038026</name>
</gene>
<accession>A0A3M7R6M5</accession>